<sequence>AARRAGAGRELEHGGAGGPGQAPHPPRAPGAHDHAADLGPVEAAEALPDPVGRHRLDGADLEARVRRRHERPLGGGLAPFLEGGRVVHQHRHAGGGRAHRHRVGRALDERERGSVAQEV</sequence>
<gene>
    <name evidence="2" type="ORF">AVDCRST_MAG30-4287</name>
</gene>
<reference evidence="2" key="1">
    <citation type="submission" date="2020-02" db="EMBL/GenBank/DDBJ databases">
        <authorList>
            <person name="Meier V. D."/>
        </authorList>
    </citation>
    <scope>NUCLEOTIDE SEQUENCE</scope>
    <source>
        <strain evidence="2">AVDCRST_MAG30</strain>
    </source>
</reference>
<protein>
    <submittedName>
        <fullName evidence="2">Uncharacterized protein</fullName>
    </submittedName>
</protein>
<organism evidence="2">
    <name type="scientific">uncultured Solirubrobacteraceae bacterium</name>
    <dbReference type="NCBI Taxonomy" id="1162706"/>
    <lineage>
        <taxon>Bacteria</taxon>
        <taxon>Bacillati</taxon>
        <taxon>Actinomycetota</taxon>
        <taxon>Thermoleophilia</taxon>
        <taxon>Solirubrobacterales</taxon>
        <taxon>Solirubrobacteraceae</taxon>
        <taxon>environmental samples</taxon>
    </lineage>
</organism>
<feature type="compositionally biased region" description="Basic residues" evidence="1">
    <location>
        <begin position="89"/>
        <end position="104"/>
    </location>
</feature>
<feature type="region of interest" description="Disordered" evidence="1">
    <location>
        <begin position="1"/>
        <end position="40"/>
    </location>
</feature>
<proteinExistence type="predicted"/>
<dbReference type="EMBL" id="CADCVS010000561">
    <property type="protein sequence ID" value="CAA9536524.1"/>
    <property type="molecule type" value="Genomic_DNA"/>
</dbReference>
<evidence type="ECO:0000256" key="1">
    <source>
        <dbReference type="SAM" id="MobiDB-lite"/>
    </source>
</evidence>
<name>A0A6J4TZH9_9ACTN</name>
<dbReference type="AlphaFoldDB" id="A0A6J4TZH9"/>
<feature type="non-terminal residue" evidence="2">
    <location>
        <position position="1"/>
    </location>
</feature>
<evidence type="ECO:0000313" key="2">
    <source>
        <dbReference type="EMBL" id="CAA9536524.1"/>
    </source>
</evidence>
<feature type="non-terminal residue" evidence="2">
    <location>
        <position position="119"/>
    </location>
</feature>
<accession>A0A6J4TZH9</accession>
<feature type="region of interest" description="Disordered" evidence="1">
    <location>
        <begin position="89"/>
        <end position="119"/>
    </location>
</feature>